<gene>
    <name evidence="1" type="ORF">CCOS01_16899</name>
</gene>
<dbReference type="EMBL" id="MOOE01000035">
    <property type="protein sequence ID" value="KAK1504306.1"/>
    <property type="molecule type" value="Genomic_DNA"/>
</dbReference>
<name>A0AAI9YEK8_9PEZI</name>
<proteinExistence type="predicted"/>
<sequence>MNRAPIIVPIWESAAPISLQRSPITVPIWQSTPVSSHKPYQHSQINAEHIADITGKLYQAAQSSIVADVAYYVGLWEELHDCHWSYMRSHSTEKSAQCWPEFIKGKFGNRTDAVLEMIYRGHVNTVKSSSEWKLLVRFDRVRDWLGHSGPVMFLQLGPEVAICSKALKIILKLLDHPNAPTFSGAEILAEIYNVMMQRNATSETPTYPTLRDVQEAQAVILRHYRS</sequence>
<dbReference type="Proteomes" id="UP001240678">
    <property type="component" value="Unassembled WGS sequence"/>
</dbReference>
<dbReference type="AlphaFoldDB" id="A0AAI9YEK8"/>
<accession>A0AAI9YEK8</accession>
<evidence type="ECO:0000313" key="2">
    <source>
        <dbReference type="Proteomes" id="UP001240678"/>
    </source>
</evidence>
<dbReference type="RefSeq" id="XP_060304399.1">
    <property type="nucleotide sequence ID" value="XM_060465034.1"/>
</dbReference>
<evidence type="ECO:0000313" key="1">
    <source>
        <dbReference type="EMBL" id="KAK1504306.1"/>
    </source>
</evidence>
<protein>
    <submittedName>
        <fullName evidence="1">Uncharacterized protein</fullName>
    </submittedName>
</protein>
<keyword evidence="2" id="KW-1185">Reference proteome</keyword>
<comment type="caution">
    <text evidence="1">The sequence shown here is derived from an EMBL/GenBank/DDBJ whole genome shotgun (WGS) entry which is preliminary data.</text>
</comment>
<dbReference type="GeneID" id="85348581"/>
<reference evidence="1 2" key="1">
    <citation type="submission" date="2016-10" db="EMBL/GenBank/DDBJ databases">
        <title>The genome sequence of Colletotrichum fioriniae PJ7.</title>
        <authorList>
            <person name="Baroncelli R."/>
        </authorList>
    </citation>
    <scope>NUCLEOTIDE SEQUENCE [LARGE SCALE GENOMIC DNA]</scope>
    <source>
        <strain evidence="1 2">IMI 309622</strain>
    </source>
</reference>
<organism evidence="1 2">
    <name type="scientific">Colletotrichum costaricense</name>
    <dbReference type="NCBI Taxonomy" id="1209916"/>
    <lineage>
        <taxon>Eukaryota</taxon>
        <taxon>Fungi</taxon>
        <taxon>Dikarya</taxon>
        <taxon>Ascomycota</taxon>
        <taxon>Pezizomycotina</taxon>
        <taxon>Sordariomycetes</taxon>
        <taxon>Hypocreomycetidae</taxon>
        <taxon>Glomerellales</taxon>
        <taxon>Glomerellaceae</taxon>
        <taxon>Colletotrichum</taxon>
        <taxon>Colletotrichum acutatum species complex</taxon>
    </lineage>
</organism>